<reference evidence="1" key="1">
    <citation type="journal article" date="2015" name="Nature">
        <title>Complex archaea that bridge the gap between prokaryotes and eukaryotes.</title>
        <authorList>
            <person name="Spang A."/>
            <person name="Saw J.H."/>
            <person name="Jorgensen S.L."/>
            <person name="Zaremba-Niedzwiedzka K."/>
            <person name="Martijn J."/>
            <person name="Lind A.E."/>
            <person name="van Eijk R."/>
            <person name="Schleper C."/>
            <person name="Guy L."/>
            <person name="Ettema T.J."/>
        </authorList>
    </citation>
    <scope>NUCLEOTIDE SEQUENCE</scope>
</reference>
<proteinExistence type="predicted"/>
<gene>
    <name evidence="1" type="ORF">LCGC14_1573590</name>
</gene>
<comment type="caution">
    <text evidence="1">The sequence shown here is derived from an EMBL/GenBank/DDBJ whole genome shotgun (WGS) entry which is preliminary data.</text>
</comment>
<evidence type="ECO:0000313" key="1">
    <source>
        <dbReference type="EMBL" id="KKM27555.1"/>
    </source>
</evidence>
<feature type="non-terminal residue" evidence="1">
    <location>
        <position position="54"/>
    </location>
</feature>
<organism evidence="1">
    <name type="scientific">marine sediment metagenome</name>
    <dbReference type="NCBI Taxonomy" id="412755"/>
    <lineage>
        <taxon>unclassified sequences</taxon>
        <taxon>metagenomes</taxon>
        <taxon>ecological metagenomes</taxon>
    </lineage>
</organism>
<dbReference type="AlphaFoldDB" id="A0A0F9LJE0"/>
<accession>A0A0F9LJE0</accession>
<protein>
    <submittedName>
        <fullName evidence="1">Uncharacterized protein</fullName>
    </submittedName>
</protein>
<name>A0A0F9LJE0_9ZZZZ</name>
<sequence>MAAGDQILRAFEGLGSSNARFAALQHQKQVQEAQFAANQEIRRREQIRIDRENA</sequence>
<dbReference type="EMBL" id="LAZR01012300">
    <property type="protein sequence ID" value="KKM27555.1"/>
    <property type="molecule type" value="Genomic_DNA"/>
</dbReference>